<evidence type="ECO:0000313" key="6">
    <source>
        <dbReference type="Proteomes" id="UP000094385"/>
    </source>
</evidence>
<dbReference type="OrthoDB" id="27325at2759"/>
<dbReference type="GO" id="GO:0006334">
    <property type="term" value="P:nucleosome assembly"/>
    <property type="evidence" value="ECO:0007669"/>
    <property type="project" value="EnsemblFungi"/>
</dbReference>
<dbReference type="AlphaFoldDB" id="A0A1E3Q936"/>
<dbReference type="Pfam" id="PF00956">
    <property type="entry name" value="NAP"/>
    <property type="match status" value="1"/>
</dbReference>
<sequence length="392" mass="44826">APTPQNTPASNTYIASRATEPSVSTIQEEGTYFFHKAAVAGLANNPALISMIEGKLGTLVGRSSGYIESLPGPVKERISGLKGLQKEHATLESEFRKEILELEKKYAEKYKPLYERRAKIVAGDVEPTEEEIAAGKEEDENEDVLKKEEVDEEEQESPIPKDAKGVPEFWLTAIKNVPALAETITDKDEEALKYLSDIRVEFIEQPGFKLLFEFAENEFFSNKVISKTYFYQDETTFDGDYIYDHAVGDKIEWKDDKNLTVRVEKKKQRNKHTKATRTVEKLIPIESFFNFFSPPIAPEDDDDEDEIPEDLEERLQLDYQLGEEIKEKLIPRAVDWYTGEALDYDELDELDPDDLEDYEDEDDDDEEDDDEDDSDEEGDAKPKQETAECKQS</sequence>
<evidence type="ECO:0000256" key="2">
    <source>
        <dbReference type="ARBA" id="ARBA00009947"/>
    </source>
</evidence>
<dbReference type="GO" id="GO:0007117">
    <property type="term" value="P:budding cell bud growth"/>
    <property type="evidence" value="ECO:0007669"/>
    <property type="project" value="EnsemblFungi"/>
</dbReference>
<dbReference type="GO" id="GO:1990317">
    <property type="term" value="C:Gin4 complex"/>
    <property type="evidence" value="ECO:0007669"/>
    <property type="project" value="EnsemblFungi"/>
</dbReference>
<comment type="similarity">
    <text evidence="2 3">Belongs to the nucleosome assembly protein (NAP) family.</text>
</comment>
<dbReference type="Proteomes" id="UP000094385">
    <property type="component" value="Unassembled WGS sequence"/>
</dbReference>
<feature type="region of interest" description="Disordered" evidence="4">
    <location>
        <begin position="130"/>
        <end position="162"/>
    </location>
</feature>
<dbReference type="SUPFAM" id="SSF143113">
    <property type="entry name" value="NAP-like"/>
    <property type="match status" value="1"/>
</dbReference>
<feature type="compositionally biased region" description="Acidic residues" evidence="4">
    <location>
        <begin position="342"/>
        <end position="378"/>
    </location>
</feature>
<dbReference type="FunFam" id="1.20.5.1500:FF:000001">
    <property type="entry name" value="Nucleosome assembly protein 1-like 1"/>
    <property type="match status" value="1"/>
</dbReference>
<dbReference type="GO" id="GO:0098841">
    <property type="term" value="P:protein localization to cell division site after cytokinesis"/>
    <property type="evidence" value="ECO:0007669"/>
    <property type="project" value="EnsemblFungi"/>
</dbReference>
<dbReference type="GO" id="GO:0042274">
    <property type="term" value="P:ribosomal small subunit biogenesis"/>
    <property type="evidence" value="ECO:0007669"/>
    <property type="project" value="EnsemblFungi"/>
</dbReference>
<dbReference type="Gene3D" id="3.30.1120.90">
    <property type="entry name" value="Nucleosome assembly protein"/>
    <property type="match status" value="1"/>
</dbReference>
<evidence type="ECO:0000313" key="5">
    <source>
        <dbReference type="EMBL" id="ODQ74213.1"/>
    </source>
</evidence>
<dbReference type="InterPro" id="IPR002164">
    <property type="entry name" value="NAP_family"/>
</dbReference>
<dbReference type="InterPro" id="IPR037231">
    <property type="entry name" value="NAP-like_sf"/>
</dbReference>
<dbReference type="FunFam" id="3.30.1120.90:FF:000003">
    <property type="entry name" value="Nucleosome assembly protein"/>
    <property type="match status" value="1"/>
</dbReference>
<feature type="compositionally biased region" description="Basic and acidic residues" evidence="4">
    <location>
        <begin position="379"/>
        <end position="392"/>
    </location>
</feature>
<dbReference type="GO" id="GO:0042802">
    <property type="term" value="F:identical protein binding"/>
    <property type="evidence" value="ECO:0007669"/>
    <property type="project" value="EnsemblFungi"/>
</dbReference>
<dbReference type="EMBL" id="KV454292">
    <property type="protein sequence ID" value="ODQ74213.1"/>
    <property type="molecule type" value="Genomic_DNA"/>
</dbReference>
<dbReference type="GO" id="GO:0032174">
    <property type="term" value="C:cellular bud neck septin collar"/>
    <property type="evidence" value="ECO:0007669"/>
    <property type="project" value="EnsemblFungi"/>
</dbReference>
<evidence type="ECO:0008006" key="7">
    <source>
        <dbReference type="Google" id="ProtNLM"/>
    </source>
</evidence>
<dbReference type="PANTHER" id="PTHR11875">
    <property type="entry name" value="TESTIS-SPECIFIC Y-ENCODED PROTEIN"/>
    <property type="match status" value="1"/>
</dbReference>
<dbReference type="GO" id="GO:0051082">
    <property type="term" value="F:unfolded protein binding"/>
    <property type="evidence" value="ECO:0007669"/>
    <property type="project" value="EnsemblFungi"/>
</dbReference>
<dbReference type="GO" id="GO:0008047">
    <property type="term" value="F:enzyme activator activity"/>
    <property type="evidence" value="ECO:0007669"/>
    <property type="project" value="EnsemblFungi"/>
</dbReference>
<protein>
    <recommendedName>
        <fullName evidence="7">Nucleosome assembly protein</fullName>
    </recommendedName>
</protein>
<dbReference type="STRING" id="675824.A0A1E3Q936"/>
<dbReference type="GO" id="GO:0005634">
    <property type="term" value="C:nucleus"/>
    <property type="evidence" value="ECO:0007669"/>
    <property type="project" value="InterPro"/>
</dbReference>
<evidence type="ECO:0000256" key="3">
    <source>
        <dbReference type="RuleBase" id="RU003876"/>
    </source>
</evidence>
<dbReference type="GO" id="GO:0030332">
    <property type="term" value="F:cyclin binding"/>
    <property type="evidence" value="ECO:0007669"/>
    <property type="project" value="EnsemblFungi"/>
</dbReference>
<reference evidence="5 6" key="1">
    <citation type="journal article" date="2016" name="Proc. Natl. Acad. Sci. U.S.A.">
        <title>Comparative genomics of biotechnologically important yeasts.</title>
        <authorList>
            <person name="Riley R."/>
            <person name="Haridas S."/>
            <person name="Wolfe K.H."/>
            <person name="Lopes M.R."/>
            <person name="Hittinger C.T."/>
            <person name="Goeker M."/>
            <person name="Salamov A.A."/>
            <person name="Wisecaver J.H."/>
            <person name="Long T.M."/>
            <person name="Calvey C.H."/>
            <person name="Aerts A.L."/>
            <person name="Barry K.W."/>
            <person name="Choi C."/>
            <person name="Clum A."/>
            <person name="Coughlan A.Y."/>
            <person name="Deshpande S."/>
            <person name="Douglass A.P."/>
            <person name="Hanson S.J."/>
            <person name="Klenk H.-P."/>
            <person name="LaButti K.M."/>
            <person name="Lapidus A."/>
            <person name="Lindquist E.A."/>
            <person name="Lipzen A.M."/>
            <person name="Meier-Kolthoff J.P."/>
            <person name="Ohm R.A."/>
            <person name="Otillar R.P."/>
            <person name="Pangilinan J.L."/>
            <person name="Peng Y."/>
            <person name="Rokas A."/>
            <person name="Rosa C.A."/>
            <person name="Scheuner C."/>
            <person name="Sibirny A.A."/>
            <person name="Slot J.C."/>
            <person name="Stielow J.B."/>
            <person name="Sun H."/>
            <person name="Kurtzman C.P."/>
            <person name="Blackwell M."/>
            <person name="Grigoriev I.V."/>
            <person name="Jeffries T.W."/>
        </authorList>
    </citation>
    <scope>NUCLEOTIDE SEQUENCE [LARGE SCALE GENOMIC DNA]</scope>
    <source>
        <strain evidence="5 6">NRRL Y-11557</strain>
    </source>
</reference>
<accession>A0A1E3Q936</accession>
<feature type="non-terminal residue" evidence="5">
    <location>
        <position position="1"/>
    </location>
</feature>
<organism evidence="5 6">
    <name type="scientific">Lipomyces starkeyi NRRL Y-11557</name>
    <dbReference type="NCBI Taxonomy" id="675824"/>
    <lineage>
        <taxon>Eukaryota</taxon>
        <taxon>Fungi</taxon>
        <taxon>Dikarya</taxon>
        <taxon>Ascomycota</taxon>
        <taxon>Saccharomycotina</taxon>
        <taxon>Lipomycetes</taxon>
        <taxon>Lipomycetales</taxon>
        <taxon>Lipomycetaceae</taxon>
        <taxon>Lipomyces</taxon>
    </lineage>
</organism>
<dbReference type="GO" id="GO:0006337">
    <property type="term" value="P:nucleosome disassembly"/>
    <property type="evidence" value="ECO:0007669"/>
    <property type="project" value="EnsemblFungi"/>
</dbReference>
<evidence type="ECO:0000256" key="1">
    <source>
        <dbReference type="ARBA" id="ARBA00004266"/>
    </source>
</evidence>
<name>A0A1E3Q936_LIPST</name>
<feature type="compositionally biased region" description="Acidic residues" evidence="4">
    <location>
        <begin position="130"/>
        <end position="142"/>
    </location>
</feature>
<keyword evidence="6" id="KW-1185">Reference proteome</keyword>
<gene>
    <name evidence="5" type="ORF">LIPSTDRAFT_31636</name>
</gene>
<feature type="region of interest" description="Disordered" evidence="4">
    <location>
        <begin position="340"/>
        <end position="392"/>
    </location>
</feature>
<dbReference type="GO" id="GO:0000511">
    <property type="term" value="F:H2A-H2B histone complex chaperone activity"/>
    <property type="evidence" value="ECO:0007669"/>
    <property type="project" value="EnsemblFungi"/>
</dbReference>
<evidence type="ECO:0000256" key="4">
    <source>
        <dbReference type="SAM" id="MobiDB-lite"/>
    </source>
</evidence>
<comment type="subcellular location">
    <subcellularLocation>
        <location evidence="1">Bud neck</location>
    </subcellularLocation>
</comment>
<proteinExistence type="inferred from homology"/>
<feature type="non-terminal residue" evidence="5">
    <location>
        <position position="392"/>
    </location>
</feature>
<dbReference type="GO" id="GO:0006607">
    <property type="term" value="P:NLS-bearing protein import into nucleus"/>
    <property type="evidence" value="ECO:0007669"/>
    <property type="project" value="EnsemblFungi"/>
</dbReference>
<dbReference type="Gene3D" id="1.20.5.1500">
    <property type="match status" value="1"/>
</dbReference>
<dbReference type="GO" id="GO:0032968">
    <property type="term" value="P:positive regulation of transcription elongation by RNA polymerase II"/>
    <property type="evidence" value="ECO:0007669"/>
    <property type="project" value="EnsemblFungi"/>
</dbReference>
<dbReference type="GO" id="GO:0031116">
    <property type="term" value="P:positive regulation of microtubule polymerization"/>
    <property type="evidence" value="ECO:0007669"/>
    <property type="project" value="EnsemblFungi"/>
</dbReference>
<dbReference type="GO" id="GO:0042393">
    <property type="term" value="F:histone binding"/>
    <property type="evidence" value="ECO:0007669"/>
    <property type="project" value="EnsemblFungi"/>
</dbReference>